<protein>
    <submittedName>
        <fullName evidence="2">Uncharacterized protein</fullName>
    </submittedName>
</protein>
<evidence type="ECO:0000313" key="3">
    <source>
        <dbReference type="Proteomes" id="UP000540423"/>
    </source>
</evidence>
<accession>A0A7X0HL69</accession>
<dbReference type="Proteomes" id="UP000540423">
    <property type="component" value="Unassembled WGS sequence"/>
</dbReference>
<dbReference type="AlphaFoldDB" id="A0A7X0HL69"/>
<sequence length="84" mass="9170">MAAWIPTQASLPRAPHTDGAQARSALREQLEIASDVHVERYWQLLCLINGWPVRPSMAAAGEWLMTALSTNTEPGARAAELGEM</sequence>
<dbReference type="RefSeq" id="WP_185036064.1">
    <property type="nucleotide sequence ID" value="NZ_JACHEM010000023.1"/>
</dbReference>
<keyword evidence="3" id="KW-1185">Reference proteome</keyword>
<comment type="caution">
    <text evidence="2">The sequence shown here is derived from an EMBL/GenBank/DDBJ whole genome shotgun (WGS) entry which is preliminary data.</text>
</comment>
<dbReference type="EMBL" id="JACHEM010000023">
    <property type="protein sequence ID" value="MBB6439518.1"/>
    <property type="molecule type" value="Genomic_DNA"/>
</dbReference>
<proteinExistence type="predicted"/>
<reference evidence="2 3" key="1">
    <citation type="submission" date="2020-08" db="EMBL/GenBank/DDBJ databases">
        <title>Genomic Encyclopedia of Type Strains, Phase IV (KMG-IV): sequencing the most valuable type-strain genomes for metagenomic binning, comparative biology and taxonomic classification.</title>
        <authorList>
            <person name="Goeker M."/>
        </authorList>
    </citation>
    <scope>NUCLEOTIDE SEQUENCE [LARGE SCALE GENOMIC DNA]</scope>
    <source>
        <strain evidence="2 3">DSM 40141</strain>
    </source>
</reference>
<gene>
    <name evidence="2" type="ORF">HNQ79_006030</name>
</gene>
<evidence type="ECO:0000313" key="2">
    <source>
        <dbReference type="EMBL" id="MBB6439518.1"/>
    </source>
</evidence>
<name>A0A7X0HL69_9ACTN</name>
<feature type="region of interest" description="Disordered" evidence="1">
    <location>
        <begin position="1"/>
        <end position="22"/>
    </location>
</feature>
<organism evidence="2 3">
    <name type="scientific">Streptomyces candidus</name>
    <dbReference type="NCBI Taxonomy" id="67283"/>
    <lineage>
        <taxon>Bacteria</taxon>
        <taxon>Bacillati</taxon>
        <taxon>Actinomycetota</taxon>
        <taxon>Actinomycetes</taxon>
        <taxon>Kitasatosporales</taxon>
        <taxon>Streptomycetaceae</taxon>
        <taxon>Streptomyces</taxon>
    </lineage>
</organism>
<evidence type="ECO:0000256" key="1">
    <source>
        <dbReference type="SAM" id="MobiDB-lite"/>
    </source>
</evidence>